<dbReference type="AlphaFoldDB" id="A0A220S206"/>
<dbReference type="RefSeq" id="WP_089036215.1">
    <property type="nucleotide sequence ID" value="NZ_CP022278.1"/>
</dbReference>
<gene>
    <name evidence="1" type="ORF">BG910_06930</name>
</gene>
<dbReference type="KEGG" id="nei:BG910_06930"/>
<dbReference type="CDD" id="cd00093">
    <property type="entry name" value="HTH_XRE"/>
    <property type="match status" value="1"/>
</dbReference>
<dbReference type="InterPro" id="IPR032758">
    <property type="entry name" value="MqsA/HigA-2"/>
</dbReference>
<accession>A0A220S206</accession>
<dbReference type="PANTHER" id="PTHR36511:SF4">
    <property type="entry name" value="ANTITOXIN MQSA"/>
    <property type="match status" value="1"/>
</dbReference>
<evidence type="ECO:0000313" key="2">
    <source>
        <dbReference type="Proteomes" id="UP000198238"/>
    </source>
</evidence>
<dbReference type="EMBL" id="CP022278">
    <property type="protein sequence ID" value="ASK27514.1"/>
    <property type="molecule type" value="Genomic_DNA"/>
</dbReference>
<dbReference type="InterPro" id="IPR052359">
    <property type="entry name" value="HTH-type_reg/antitoxin"/>
</dbReference>
<dbReference type="SUPFAM" id="SSF47413">
    <property type="entry name" value="lambda repressor-like DNA-binding domains"/>
    <property type="match status" value="1"/>
</dbReference>
<protein>
    <submittedName>
        <fullName evidence="1">Transcriptional regulator</fullName>
    </submittedName>
</protein>
<reference evidence="1 2" key="1">
    <citation type="submission" date="2017-06" db="EMBL/GenBank/DDBJ databases">
        <title>Neisseria chenwenguii sp. nov., isolated from the intestinal contents of Tibetan Plateau Pika in Yushu, Qinghai Province, China.</title>
        <authorList>
            <person name="Zhang G."/>
        </authorList>
    </citation>
    <scope>NUCLEOTIDE SEQUENCE [LARGE SCALE GENOMIC DNA]</scope>
    <source>
        <strain evidence="1 2">10023</strain>
    </source>
</reference>
<organism evidence="1 2">
    <name type="scientific">Neisseria chenwenguii</name>
    <dbReference type="NCBI Taxonomy" id="1853278"/>
    <lineage>
        <taxon>Bacteria</taxon>
        <taxon>Pseudomonadati</taxon>
        <taxon>Pseudomonadota</taxon>
        <taxon>Betaproteobacteria</taxon>
        <taxon>Neisseriales</taxon>
        <taxon>Neisseriaceae</taxon>
        <taxon>Neisseria</taxon>
    </lineage>
</organism>
<dbReference type="PANTHER" id="PTHR36511">
    <property type="entry name" value="MERR FAMILY BACTERIAL REGULATORY PROTEIN"/>
    <property type="match status" value="1"/>
</dbReference>
<proteinExistence type="predicted"/>
<dbReference type="Gene3D" id="1.10.260.40">
    <property type="entry name" value="lambda repressor-like DNA-binding domains"/>
    <property type="match status" value="1"/>
</dbReference>
<dbReference type="SMART" id="SM00530">
    <property type="entry name" value="HTH_XRE"/>
    <property type="match status" value="1"/>
</dbReference>
<dbReference type="Pfam" id="PF15731">
    <property type="entry name" value="MqsA_antitoxin"/>
    <property type="match status" value="1"/>
</dbReference>
<dbReference type="GO" id="GO:0003677">
    <property type="term" value="F:DNA binding"/>
    <property type="evidence" value="ECO:0007669"/>
    <property type="project" value="InterPro"/>
</dbReference>
<sequence length="102" mass="11106">MNLKDVDAAEHEFTGAELGELLLESVRQMKAGEVSRVCHVAVSEAVKARHKTGMSQSEFAKVLGVSVRTLQGWEQGRRQPSGAAATLLKIASRHPEALLELR</sequence>
<dbReference type="InterPro" id="IPR010982">
    <property type="entry name" value="Lambda_DNA-bd_dom_sf"/>
</dbReference>
<keyword evidence="2" id="KW-1185">Reference proteome</keyword>
<dbReference type="InterPro" id="IPR001387">
    <property type="entry name" value="Cro/C1-type_HTH"/>
</dbReference>
<dbReference type="PROSITE" id="PS50943">
    <property type="entry name" value="HTH_CROC1"/>
    <property type="match status" value="1"/>
</dbReference>
<dbReference type="OrthoDB" id="9799384at2"/>
<evidence type="ECO:0000313" key="1">
    <source>
        <dbReference type="EMBL" id="ASK27514.1"/>
    </source>
</evidence>
<name>A0A220S206_9NEIS</name>
<dbReference type="Proteomes" id="UP000198238">
    <property type="component" value="Chromosome"/>
</dbReference>